<dbReference type="Proteomes" id="UP000245119">
    <property type="component" value="Linkage Group LG11"/>
</dbReference>
<keyword evidence="3" id="KW-1185">Reference proteome</keyword>
<protein>
    <submittedName>
        <fullName evidence="2">Uncharacterized protein</fullName>
    </submittedName>
</protein>
<accession>A0A2T7NKG9</accession>
<keyword evidence="1" id="KW-0732">Signal</keyword>
<feature type="signal peptide" evidence="1">
    <location>
        <begin position="1"/>
        <end position="24"/>
    </location>
</feature>
<comment type="caution">
    <text evidence="2">The sequence shown here is derived from an EMBL/GenBank/DDBJ whole genome shotgun (WGS) entry which is preliminary data.</text>
</comment>
<feature type="chain" id="PRO_5015607532" evidence="1">
    <location>
        <begin position="25"/>
        <end position="94"/>
    </location>
</feature>
<dbReference type="AlphaFoldDB" id="A0A2T7NKG9"/>
<evidence type="ECO:0000313" key="2">
    <source>
        <dbReference type="EMBL" id="PVD21664.1"/>
    </source>
</evidence>
<organism evidence="2 3">
    <name type="scientific">Pomacea canaliculata</name>
    <name type="common">Golden apple snail</name>
    <dbReference type="NCBI Taxonomy" id="400727"/>
    <lineage>
        <taxon>Eukaryota</taxon>
        <taxon>Metazoa</taxon>
        <taxon>Spiralia</taxon>
        <taxon>Lophotrochozoa</taxon>
        <taxon>Mollusca</taxon>
        <taxon>Gastropoda</taxon>
        <taxon>Caenogastropoda</taxon>
        <taxon>Architaenioglossa</taxon>
        <taxon>Ampullarioidea</taxon>
        <taxon>Ampullariidae</taxon>
        <taxon>Pomacea</taxon>
    </lineage>
</organism>
<proteinExistence type="predicted"/>
<reference evidence="2 3" key="1">
    <citation type="submission" date="2018-04" db="EMBL/GenBank/DDBJ databases">
        <title>The genome of golden apple snail Pomacea canaliculata provides insight into stress tolerance and invasive adaptation.</title>
        <authorList>
            <person name="Liu C."/>
            <person name="Liu B."/>
            <person name="Ren Y."/>
            <person name="Zhang Y."/>
            <person name="Wang H."/>
            <person name="Li S."/>
            <person name="Jiang F."/>
            <person name="Yin L."/>
            <person name="Zhang G."/>
            <person name="Qian W."/>
            <person name="Fan W."/>
        </authorList>
    </citation>
    <scope>NUCLEOTIDE SEQUENCE [LARGE SCALE GENOMIC DNA]</scope>
    <source>
        <strain evidence="2">SZHN2017</strain>
        <tissue evidence="2">Muscle</tissue>
    </source>
</reference>
<gene>
    <name evidence="2" type="ORF">C0Q70_17463</name>
</gene>
<name>A0A2T7NKG9_POMCA</name>
<sequence>MARMTTMSVVCVLLLLVQTVVVQGNCYSGPAIMDVLVLQQDRNQIALRMQHAAPPELSGSVRLHHRLMCEEGARVAGGSSQPLQTHYLYETRPH</sequence>
<dbReference type="EMBL" id="PZQS01000011">
    <property type="protein sequence ID" value="PVD21664.1"/>
    <property type="molecule type" value="Genomic_DNA"/>
</dbReference>
<evidence type="ECO:0000256" key="1">
    <source>
        <dbReference type="SAM" id="SignalP"/>
    </source>
</evidence>
<evidence type="ECO:0000313" key="3">
    <source>
        <dbReference type="Proteomes" id="UP000245119"/>
    </source>
</evidence>